<evidence type="ECO:0000256" key="1">
    <source>
        <dbReference type="ARBA" id="ARBA00022737"/>
    </source>
</evidence>
<dbReference type="InterPro" id="IPR050745">
    <property type="entry name" value="Multifunctional_regulatory"/>
</dbReference>
<dbReference type="SUPFAM" id="SSF48403">
    <property type="entry name" value="Ankyrin repeat"/>
    <property type="match status" value="1"/>
</dbReference>
<dbReference type="PANTHER" id="PTHR24189:SF50">
    <property type="entry name" value="ANKYRIN REPEAT AND SOCS BOX PROTEIN 2"/>
    <property type="match status" value="1"/>
</dbReference>
<keyword evidence="5" id="KW-1185">Reference proteome</keyword>
<name>A0AAD5H3X9_9CHLO</name>
<dbReference type="PANTHER" id="PTHR24189">
    <property type="entry name" value="MYOTROPHIN"/>
    <property type="match status" value="1"/>
</dbReference>
<dbReference type="Gene3D" id="1.25.40.20">
    <property type="entry name" value="Ankyrin repeat-containing domain"/>
    <property type="match status" value="2"/>
</dbReference>
<reference evidence="4" key="1">
    <citation type="submission" date="2020-11" db="EMBL/GenBank/DDBJ databases">
        <title>Chlorella ohadii genome sequencing and assembly.</title>
        <authorList>
            <person name="Murik O."/>
            <person name="Treves H."/>
            <person name="Kedem I."/>
            <person name="Shotland Y."/>
            <person name="Kaplan A."/>
        </authorList>
    </citation>
    <scope>NUCLEOTIDE SEQUENCE</scope>
    <source>
        <strain evidence="4">1</strain>
    </source>
</reference>
<dbReference type="SMART" id="SM00248">
    <property type="entry name" value="ANK"/>
    <property type="match status" value="4"/>
</dbReference>
<evidence type="ECO:0000256" key="2">
    <source>
        <dbReference type="ARBA" id="ARBA00023043"/>
    </source>
</evidence>
<feature type="repeat" description="ANK" evidence="3">
    <location>
        <begin position="83"/>
        <end position="115"/>
    </location>
</feature>
<accession>A0AAD5H3X9</accession>
<comment type="caution">
    <text evidence="4">The sequence shown here is derived from an EMBL/GenBank/DDBJ whole genome shotgun (WGS) entry which is preliminary data.</text>
</comment>
<dbReference type="Proteomes" id="UP001205105">
    <property type="component" value="Unassembled WGS sequence"/>
</dbReference>
<evidence type="ECO:0000313" key="4">
    <source>
        <dbReference type="EMBL" id="KAI7843394.1"/>
    </source>
</evidence>
<gene>
    <name evidence="4" type="ORF">COHA_002992</name>
</gene>
<dbReference type="InterPro" id="IPR002110">
    <property type="entry name" value="Ankyrin_rpt"/>
</dbReference>
<feature type="repeat" description="ANK" evidence="3">
    <location>
        <begin position="132"/>
        <end position="164"/>
    </location>
</feature>
<proteinExistence type="predicted"/>
<dbReference type="PROSITE" id="PS50297">
    <property type="entry name" value="ANK_REP_REGION"/>
    <property type="match status" value="2"/>
</dbReference>
<protein>
    <submittedName>
        <fullName evidence="4">Uncharacterized protein</fullName>
    </submittedName>
</protein>
<evidence type="ECO:0000256" key="3">
    <source>
        <dbReference type="PROSITE-ProRule" id="PRU00023"/>
    </source>
</evidence>
<dbReference type="InterPro" id="IPR036770">
    <property type="entry name" value="Ankyrin_rpt-contain_sf"/>
</dbReference>
<sequence length="300" mass="32075">MASPAPLVEAMSQRWQVACQQVMEAYAYLKKLYMEHKNMIHAVDNLVALAHNWPGPDAAALAVLQQLLAAGADPNQVDPDIEAGMSALMLAAYWRDVDAVQCLLAAGADPNLTAASHGPWAGYTALMVVCDLARTPIHMGALGSAAPVVRLLLEAGADPEAKANEGWSPLDLACSHAPETLGDDISDLEDVVKLLLMAGADPNGRAGPKQAFMRPLAWSVWSSGESSGQPGLVHLLLQYGADPMLPIQAIVGKPTTVLDLAVREDFRGRTVPLLVECPRTDLRGSTAEWLQQAYRRMRSG</sequence>
<dbReference type="Pfam" id="PF13857">
    <property type="entry name" value="Ank_5"/>
    <property type="match status" value="1"/>
</dbReference>
<dbReference type="AlphaFoldDB" id="A0AAD5H3X9"/>
<dbReference type="PROSITE" id="PS50088">
    <property type="entry name" value="ANK_REPEAT"/>
    <property type="match status" value="2"/>
</dbReference>
<dbReference type="EMBL" id="JADXDR010000039">
    <property type="protein sequence ID" value="KAI7843394.1"/>
    <property type="molecule type" value="Genomic_DNA"/>
</dbReference>
<dbReference type="Pfam" id="PF12796">
    <property type="entry name" value="Ank_2"/>
    <property type="match status" value="1"/>
</dbReference>
<evidence type="ECO:0000313" key="5">
    <source>
        <dbReference type="Proteomes" id="UP001205105"/>
    </source>
</evidence>
<keyword evidence="2 3" id="KW-0040">ANK repeat</keyword>
<keyword evidence="1" id="KW-0677">Repeat</keyword>
<organism evidence="4 5">
    <name type="scientific">Chlorella ohadii</name>
    <dbReference type="NCBI Taxonomy" id="2649997"/>
    <lineage>
        <taxon>Eukaryota</taxon>
        <taxon>Viridiplantae</taxon>
        <taxon>Chlorophyta</taxon>
        <taxon>core chlorophytes</taxon>
        <taxon>Trebouxiophyceae</taxon>
        <taxon>Chlorellales</taxon>
        <taxon>Chlorellaceae</taxon>
        <taxon>Chlorella clade</taxon>
        <taxon>Chlorella</taxon>
    </lineage>
</organism>